<feature type="compositionally biased region" description="Acidic residues" evidence="3">
    <location>
        <begin position="176"/>
        <end position="187"/>
    </location>
</feature>
<accession>C1N4Y2</accession>
<dbReference type="eggNOG" id="KOG3855">
    <property type="taxonomic scope" value="Eukaryota"/>
</dbReference>
<organism evidence="6">
    <name type="scientific">Micromonas pusilla (strain CCMP1545)</name>
    <name type="common">Picoplanktonic green alga</name>
    <dbReference type="NCBI Taxonomy" id="564608"/>
    <lineage>
        <taxon>Eukaryota</taxon>
        <taxon>Viridiplantae</taxon>
        <taxon>Chlorophyta</taxon>
        <taxon>Mamiellophyceae</taxon>
        <taxon>Mamiellales</taxon>
        <taxon>Mamiellaceae</taxon>
        <taxon>Micromonas</taxon>
    </lineage>
</organism>
<dbReference type="OMA" id="FVNNRTM"/>
<dbReference type="OrthoDB" id="1716816at2759"/>
<keyword evidence="6" id="KW-1185">Reference proteome</keyword>
<dbReference type="RefSeq" id="XP_003062874.1">
    <property type="nucleotide sequence ID" value="XM_003062828.1"/>
</dbReference>
<evidence type="ECO:0000313" key="5">
    <source>
        <dbReference type="EMBL" id="EEH52813.1"/>
    </source>
</evidence>
<dbReference type="Pfam" id="PF01494">
    <property type="entry name" value="FAD_binding_3"/>
    <property type="match status" value="1"/>
</dbReference>
<reference evidence="5 6" key="1">
    <citation type="journal article" date="2009" name="Science">
        <title>Green evolution and dynamic adaptations revealed by genomes of the marine picoeukaryotes Micromonas.</title>
        <authorList>
            <person name="Worden A.Z."/>
            <person name="Lee J.H."/>
            <person name="Mock T."/>
            <person name="Rouze P."/>
            <person name="Simmons M.P."/>
            <person name="Aerts A.L."/>
            <person name="Allen A.E."/>
            <person name="Cuvelier M.L."/>
            <person name="Derelle E."/>
            <person name="Everett M.V."/>
            <person name="Foulon E."/>
            <person name="Grimwood J."/>
            <person name="Gundlach H."/>
            <person name="Henrissat B."/>
            <person name="Napoli C."/>
            <person name="McDonald S.M."/>
            <person name="Parker M.S."/>
            <person name="Rombauts S."/>
            <person name="Salamov A."/>
            <person name="Von Dassow P."/>
            <person name="Badger J.H."/>
            <person name="Coutinho P.M."/>
            <person name="Demir E."/>
            <person name="Dubchak I."/>
            <person name="Gentemann C."/>
            <person name="Eikrem W."/>
            <person name="Gready J.E."/>
            <person name="John U."/>
            <person name="Lanier W."/>
            <person name="Lindquist E.A."/>
            <person name="Lucas S."/>
            <person name="Mayer K.F."/>
            <person name="Moreau H."/>
            <person name="Not F."/>
            <person name="Otillar R."/>
            <person name="Panaud O."/>
            <person name="Pangilinan J."/>
            <person name="Paulsen I."/>
            <person name="Piegu B."/>
            <person name="Poliakov A."/>
            <person name="Robbens S."/>
            <person name="Schmutz J."/>
            <person name="Toulza E."/>
            <person name="Wyss T."/>
            <person name="Zelensky A."/>
            <person name="Zhou K."/>
            <person name="Armbrust E.V."/>
            <person name="Bhattacharya D."/>
            <person name="Goodenough U.W."/>
            <person name="Van de Peer Y."/>
            <person name="Grigoriev I.V."/>
        </authorList>
    </citation>
    <scope>NUCLEOTIDE SEQUENCE [LARGE SCALE GENOMIC DNA]</scope>
    <source>
        <strain evidence="5 6">CCMP1545</strain>
    </source>
</reference>
<evidence type="ECO:0000256" key="1">
    <source>
        <dbReference type="ARBA" id="ARBA00022630"/>
    </source>
</evidence>
<protein>
    <submittedName>
        <fullName evidence="5">Predicted protein</fullName>
    </submittedName>
</protein>
<dbReference type="Proteomes" id="UP000001876">
    <property type="component" value="Unassembled WGS sequence"/>
</dbReference>
<feature type="domain" description="FAD-binding" evidence="4">
    <location>
        <begin position="71"/>
        <end position="491"/>
    </location>
</feature>
<dbReference type="PANTHER" id="PTHR43004">
    <property type="entry name" value="TRK SYSTEM POTASSIUM UPTAKE PROTEIN"/>
    <property type="match status" value="1"/>
</dbReference>
<dbReference type="InterPro" id="IPR050641">
    <property type="entry name" value="RIFMO-like"/>
</dbReference>
<proteinExistence type="predicted"/>
<name>C1N4Y2_MICPC</name>
<evidence type="ECO:0000256" key="2">
    <source>
        <dbReference type="ARBA" id="ARBA00022827"/>
    </source>
</evidence>
<evidence type="ECO:0000256" key="3">
    <source>
        <dbReference type="SAM" id="MobiDB-lite"/>
    </source>
</evidence>
<evidence type="ECO:0000259" key="4">
    <source>
        <dbReference type="Pfam" id="PF01494"/>
    </source>
</evidence>
<keyword evidence="1" id="KW-0285">Flavoprotein</keyword>
<feature type="region of interest" description="Disordered" evidence="3">
    <location>
        <begin position="163"/>
        <end position="195"/>
    </location>
</feature>
<dbReference type="GO" id="GO:0006744">
    <property type="term" value="P:ubiquinone biosynthetic process"/>
    <property type="evidence" value="ECO:0007669"/>
    <property type="project" value="TreeGrafter"/>
</dbReference>
<dbReference type="STRING" id="564608.C1N4Y2"/>
<dbReference type="KEGG" id="mpp:MICPUCDRAFT_48712"/>
<dbReference type="Gene3D" id="3.40.30.120">
    <property type="match status" value="1"/>
</dbReference>
<keyword evidence="2" id="KW-0274">FAD</keyword>
<dbReference type="Gene3D" id="3.30.9.10">
    <property type="entry name" value="D-Amino Acid Oxidase, subunit A, domain 2"/>
    <property type="match status" value="1"/>
</dbReference>
<dbReference type="EMBL" id="GG663747">
    <property type="protein sequence ID" value="EEH52813.1"/>
    <property type="molecule type" value="Genomic_DNA"/>
</dbReference>
<dbReference type="AlphaFoldDB" id="C1N4Y2"/>
<dbReference type="PANTHER" id="PTHR43004:SF6">
    <property type="entry name" value="FAD_NAD(P)-BINDING OXIDOREDUCTASE FAMILY PROTEIN"/>
    <property type="match status" value="1"/>
</dbReference>
<gene>
    <name evidence="5" type="ORF">MICPUCDRAFT_48712</name>
</gene>
<dbReference type="GO" id="GO:0016709">
    <property type="term" value="F:oxidoreductase activity, acting on paired donors, with incorporation or reduction of molecular oxygen, NAD(P)H as one donor, and incorporation of one atom of oxygen"/>
    <property type="evidence" value="ECO:0007669"/>
    <property type="project" value="UniProtKB-ARBA"/>
</dbReference>
<dbReference type="GO" id="GO:0005739">
    <property type="term" value="C:mitochondrion"/>
    <property type="evidence" value="ECO:0007669"/>
    <property type="project" value="TreeGrafter"/>
</dbReference>
<dbReference type="PRINTS" id="PR00420">
    <property type="entry name" value="RNGMNOXGNASE"/>
</dbReference>
<dbReference type="Gene3D" id="3.50.50.60">
    <property type="entry name" value="FAD/NAD(P)-binding domain"/>
    <property type="match status" value="1"/>
</dbReference>
<dbReference type="GO" id="GO:0071949">
    <property type="term" value="F:FAD binding"/>
    <property type="evidence" value="ECO:0007669"/>
    <property type="project" value="InterPro"/>
</dbReference>
<dbReference type="SUPFAM" id="SSF51905">
    <property type="entry name" value="FAD/NAD(P)-binding domain"/>
    <property type="match status" value="1"/>
</dbReference>
<dbReference type="InterPro" id="IPR002938">
    <property type="entry name" value="FAD-bd"/>
</dbReference>
<dbReference type="GeneID" id="9688314"/>
<feature type="region of interest" description="Disordered" evidence="3">
    <location>
        <begin position="40"/>
        <end position="67"/>
    </location>
</feature>
<dbReference type="InterPro" id="IPR036188">
    <property type="entry name" value="FAD/NAD-bd_sf"/>
</dbReference>
<evidence type="ECO:0000313" key="6">
    <source>
        <dbReference type="Proteomes" id="UP000001876"/>
    </source>
</evidence>
<sequence length="822" mass="87136">MSRAISRALRALAAAASPPPRVLATQDVVAVASRLRRRRRCHRTVAGSASRSRGLSTARDDDDDETSAAPVPVLIVGGGPVGLTLSYLLSRAGVDSTLIERRADGATTHPQAHFVNNRTMEIFRHVSGLERVVTRSQPPLKHWRKFLYKTQMVGGVELGRVDHFAGGGGGGREGEGEGEGEEEEEENRDAASPTSVAHFGQHRLEPELLDRAIAAHPRGIRGFAHGTECVGATCDDDGVTATVRDATSPRMAGAKKNDDEKNAQRERTLRASYLVAADGASSRTRERLGVGLRGTPEMQHLVNVHFRSRKLARALREDDGGDGAAMLYFVFNPSVVAVVVAHDVRGDGEFVAQVPYFPPTQSAEEDFGMEACVGLARAAAGGAAAGENENENDSFDDVDVRSVRAWTMSAEVADEFVAGRGRAFLCGDAAHRFPPAGGFGMNTGIQDAHNLAWKLAVAVASAGDGGSGAPSARNLLRSYHAERRPVAVGNTRLSVSNFRQVLKIPTALGLPPDAAAALTEATAALPSFAAKAALNAGLALGRAQCGDLLLTDNAIGNARRATVKRMCEEGGGKTLRLQFPTEDLGFVYGPGSEHAATGDWARRDRGQSDDGLGTAATLVPPGTLVVGGRLPHAWLSLHLGPNDDRKSAKHISSLDLLELSVLDGAIGGDDAHAAWATQELRSTPGVVFTLIKTLRDDEEPRSHSMRLTLANDTIQRLRDAAPAGVSIRLAIVAPTASIARGVERYYYEGGKRPSDDRFVIAVDEKGAWTRAAGGADAFVRPDGHVAWIGARADERSDDDGDEGVDAGSVEVVAALRRELGMY</sequence>